<organism evidence="3 4">
    <name type="scientific">Fodinicola feengrottensis</name>
    <dbReference type="NCBI Taxonomy" id="435914"/>
    <lineage>
        <taxon>Bacteria</taxon>
        <taxon>Bacillati</taxon>
        <taxon>Actinomycetota</taxon>
        <taxon>Actinomycetes</taxon>
        <taxon>Mycobacteriales</taxon>
        <taxon>Fodinicola</taxon>
    </lineage>
</organism>
<evidence type="ECO:0000313" key="4">
    <source>
        <dbReference type="Proteomes" id="UP001500618"/>
    </source>
</evidence>
<dbReference type="InterPro" id="IPR012349">
    <property type="entry name" value="Split_barrel_FMN-bd"/>
</dbReference>
<dbReference type="Pfam" id="PF04075">
    <property type="entry name" value="F420H2_quin_red"/>
    <property type="match status" value="1"/>
</dbReference>
<sequence length="140" mass="15437">MDMKAFNRDLIAEFRANKGKLGGRFENSTLVLLTTTGAKSGRPHTVPLGWVPDGDDDRIVLFASNIGAAKHPAWYVNLVAYPEATIELRGEKFTVNATTFVGGAEYDRLYELLTSQLAGTDTHQGRTERTIPMVLAQRLL</sequence>
<dbReference type="EMBL" id="BAAANY010000043">
    <property type="protein sequence ID" value="GAA1719799.1"/>
    <property type="molecule type" value="Genomic_DNA"/>
</dbReference>
<comment type="catalytic activity">
    <reaction evidence="2">
        <text>oxidized coenzyme F420-(gamma-L-Glu)(n) + a quinol + H(+) = reduced coenzyme F420-(gamma-L-Glu)(n) + a quinone</text>
        <dbReference type="Rhea" id="RHEA:39663"/>
        <dbReference type="Rhea" id="RHEA-COMP:12939"/>
        <dbReference type="Rhea" id="RHEA-COMP:14378"/>
        <dbReference type="ChEBI" id="CHEBI:15378"/>
        <dbReference type="ChEBI" id="CHEBI:24646"/>
        <dbReference type="ChEBI" id="CHEBI:132124"/>
        <dbReference type="ChEBI" id="CHEBI:133980"/>
        <dbReference type="ChEBI" id="CHEBI:139511"/>
    </reaction>
</comment>
<proteinExistence type="inferred from homology"/>
<dbReference type="SUPFAM" id="SSF50475">
    <property type="entry name" value="FMN-binding split barrel"/>
    <property type="match status" value="1"/>
</dbReference>
<protein>
    <recommendedName>
        <fullName evidence="5">Nitroreductase family deazaflavin-dependent oxidoreductase</fullName>
    </recommendedName>
</protein>
<evidence type="ECO:0008006" key="5">
    <source>
        <dbReference type="Google" id="ProtNLM"/>
    </source>
</evidence>
<keyword evidence="4" id="KW-1185">Reference proteome</keyword>
<gene>
    <name evidence="3" type="ORF">GCM10009765_80180</name>
</gene>
<dbReference type="Gene3D" id="2.30.110.10">
    <property type="entry name" value="Electron Transport, Fmn-binding Protein, Chain A"/>
    <property type="match status" value="1"/>
</dbReference>
<accession>A0ABN2J7Z0</accession>
<comment type="caution">
    <text evidence="3">The sequence shown here is derived from an EMBL/GenBank/DDBJ whole genome shotgun (WGS) entry which is preliminary data.</text>
</comment>
<dbReference type="RefSeq" id="WP_163570951.1">
    <property type="nucleotide sequence ID" value="NZ_BAAANY010000043.1"/>
</dbReference>
<evidence type="ECO:0000256" key="2">
    <source>
        <dbReference type="ARBA" id="ARBA00049106"/>
    </source>
</evidence>
<evidence type="ECO:0000256" key="1">
    <source>
        <dbReference type="ARBA" id="ARBA00008710"/>
    </source>
</evidence>
<comment type="similarity">
    <text evidence="1">Belongs to the F420H(2)-dependent quinone reductase family.</text>
</comment>
<dbReference type="PANTHER" id="PTHR39428">
    <property type="entry name" value="F420H(2)-DEPENDENT QUINONE REDUCTASE RV1261C"/>
    <property type="match status" value="1"/>
</dbReference>
<reference evidence="3 4" key="1">
    <citation type="journal article" date="2019" name="Int. J. Syst. Evol. Microbiol.">
        <title>The Global Catalogue of Microorganisms (GCM) 10K type strain sequencing project: providing services to taxonomists for standard genome sequencing and annotation.</title>
        <authorList>
            <consortium name="The Broad Institute Genomics Platform"/>
            <consortium name="The Broad Institute Genome Sequencing Center for Infectious Disease"/>
            <person name="Wu L."/>
            <person name="Ma J."/>
        </authorList>
    </citation>
    <scope>NUCLEOTIDE SEQUENCE [LARGE SCALE GENOMIC DNA]</scope>
    <source>
        <strain evidence="3 4">JCM 14718</strain>
    </source>
</reference>
<dbReference type="PANTHER" id="PTHR39428:SF1">
    <property type="entry name" value="F420H(2)-DEPENDENT QUINONE REDUCTASE RV1261C"/>
    <property type="match status" value="1"/>
</dbReference>
<dbReference type="Proteomes" id="UP001500618">
    <property type="component" value="Unassembled WGS sequence"/>
</dbReference>
<dbReference type="NCBIfam" id="TIGR00026">
    <property type="entry name" value="hi_GC_TIGR00026"/>
    <property type="match status" value="1"/>
</dbReference>
<dbReference type="InterPro" id="IPR004378">
    <property type="entry name" value="F420H2_quin_Rdtase"/>
</dbReference>
<name>A0ABN2J7Z0_9ACTN</name>
<evidence type="ECO:0000313" key="3">
    <source>
        <dbReference type="EMBL" id="GAA1719799.1"/>
    </source>
</evidence>